<evidence type="ECO:0000313" key="2">
    <source>
        <dbReference type="EMBL" id="MBB3668399.1"/>
    </source>
</evidence>
<name>A0A7W5TW99_9MICC</name>
<organism evidence="2 3">
    <name type="scientific">Garicola koreensis</name>
    <dbReference type="NCBI Taxonomy" id="1262554"/>
    <lineage>
        <taxon>Bacteria</taxon>
        <taxon>Bacillati</taxon>
        <taxon>Actinomycetota</taxon>
        <taxon>Actinomycetes</taxon>
        <taxon>Micrococcales</taxon>
        <taxon>Micrococcaceae</taxon>
        <taxon>Garicola</taxon>
    </lineage>
</organism>
<feature type="transmembrane region" description="Helical" evidence="1">
    <location>
        <begin position="72"/>
        <end position="94"/>
    </location>
</feature>
<reference evidence="2 3" key="1">
    <citation type="submission" date="2020-08" db="EMBL/GenBank/DDBJ databases">
        <title>Sequencing the genomes of 1000 actinobacteria strains.</title>
        <authorList>
            <person name="Klenk H.-P."/>
        </authorList>
    </citation>
    <scope>NUCLEOTIDE SEQUENCE [LARGE SCALE GENOMIC DNA]</scope>
    <source>
        <strain evidence="2 3">DSM 28238</strain>
    </source>
</reference>
<feature type="transmembrane region" description="Helical" evidence="1">
    <location>
        <begin position="45"/>
        <end position="65"/>
    </location>
</feature>
<dbReference type="RefSeq" id="WP_183358802.1">
    <property type="nucleotide sequence ID" value="NZ_BAABKR010000016.1"/>
</dbReference>
<sequence length="141" mass="15273">MGATPPPERSLRPDETARIFYSRFLGWLMLAIIVAYAGLQMPLPWRVMTVLAALIGVVGGVVLFVQCIRRKLPALVLIGAVLVTLSCGLFLTAAGVQTIFWEASATFDECMRAALTQRSVNHCSSQYQDDIFSSLTGAPAP</sequence>
<dbReference type="Proteomes" id="UP000547528">
    <property type="component" value="Unassembled WGS sequence"/>
</dbReference>
<dbReference type="AlphaFoldDB" id="A0A7W5TW99"/>
<accession>A0A7W5TW99</accession>
<gene>
    <name evidence="2" type="ORF">FHX47_002034</name>
</gene>
<keyword evidence="1" id="KW-0812">Transmembrane</keyword>
<comment type="caution">
    <text evidence="2">The sequence shown here is derived from an EMBL/GenBank/DDBJ whole genome shotgun (WGS) entry which is preliminary data.</text>
</comment>
<evidence type="ECO:0000313" key="3">
    <source>
        <dbReference type="Proteomes" id="UP000547528"/>
    </source>
</evidence>
<keyword evidence="1" id="KW-0472">Membrane</keyword>
<dbReference type="EMBL" id="JACIBT010000017">
    <property type="protein sequence ID" value="MBB3668399.1"/>
    <property type="molecule type" value="Genomic_DNA"/>
</dbReference>
<evidence type="ECO:0000256" key="1">
    <source>
        <dbReference type="SAM" id="Phobius"/>
    </source>
</evidence>
<feature type="transmembrane region" description="Helical" evidence="1">
    <location>
        <begin position="20"/>
        <end position="39"/>
    </location>
</feature>
<protein>
    <submittedName>
        <fullName evidence="2">Uncharacterized protein</fullName>
    </submittedName>
</protein>
<keyword evidence="1" id="KW-1133">Transmembrane helix</keyword>
<keyword evidence="3" id="KW-1185">Reference proteome</keyword>
<proteinExistence type="predicted"/>